<dbReference type="PANTHER" id="PTHR12154:SF4">
    <property type="entry name" value="UDP-N-ACETYLGLUCOSAMINE TRANSFERASE SUBUNIT ALG14 HOMOLOG"/>
    <property type="match status" value="1"/>
</dbReference>
<dbReference type="STRING" id="482461.SAMN05216244_2856"/>
<evidence type="ECO:0000313" key="7">
    <source>
        <dbReference type="Proteomes" id="UP000182347"/>
    </source>
</evidence>
<dbReference type="Gene3D" id="3.40.50.2000">
    <property type="entry name" value="Glycogen Phosphorylase B"/>
    <property type="match status" value="1"/>
</dbReference>
<evidence type="ECO:0000256" key="4">
    <source>
        <dbReference type="ARBA" id="ARBA00022989"/>
    </source>
</evidence>
<reference evidence="7" key="1">
    <citation type="submission" date="2016-10" db="EMBL/GenBank/DDBJ databases">
        <authorList>
            <person name="Varghese N."/>
            <person name="Submissions S."/>
        </authorList>
    </citation>
    <scope>NUCLEOTIDE SEQUENCE [LARGE SCALE GENOMIC DNA]</scope>
    <source>
        <strain evidence="7">CGMCC 1.6199</strain>
    </source>
</reference>
<keyword evidence="7" id="KW-1185">Reference proteome</keyword>
<dbReference type="InterPro" id="IPR013969">
    <property type="entry name" value="Oligosacch_biosynth_Alg14"/>
</dbReference>
<evidence type="ECO:0000256" key="1">
    <source>
        <dbReference type="ARBA" id="ARBA00004389"/>
    </source>
</evidence>
<keyword evidence="4" id="KW-1133">Transmembrane helix</keyword>
<evidence type="ECO:0000256" key="2">
    <source>
        <dbReference type="ARBA" id="ARBA00022692"/>
    </source>
</evidence>
<keyword evidence="2" id="KW-0812">Transmembrane</keyword>
<name>A0A1G9U426_9BACI</name>
<sequence>MKQKKLLLISSIGGHLTQLLQLEGLFKNYQYHLVTEKSEITEQLMEKYPVSLLMYGARNYPIRYIYKFTYNTIKSLCIFLKHRPDIIITTGAHTAVPMCYLAKLFRRKIIFIESFAKSTSPTLSGRMVYPISDLFIVQWESMKDIYPKAVYGGSIY</sequence>
<dbReference type="EMBL" id="FNHF01000003">
    <property type="protein sequence ID" value="SDM54760.1"/>
    <property type="molecule type" value="Genomic_DNA"/>
</dbReference>
<dbReference type="GO" id="GO:0004577">
    <property type="term" value="F:N-acetylglucosaminyldiphosphodolichol N-acetylglucosaminyltransferase activity"/>
    <property type="evidence" value="ECO:0007669"/>
    <property type="project" value="TreeGrafter"/>
</dbReference>
<dbReference type="SUPFAM" id="SSF53756">
    <property type="entry name" value="UDP-Glycosyltransferase/glycogen phosphorylase"/>
    <property type="match status" value="1"/>
</dbReference>
<evidence type="ECO:0000313" key="6">
    <source>
        <dbReference type="EMBL" id="SDM54760.1"/>
    </source>
</evidence>
<evidence type="ECO:0000256" key="5">
    <source>
        <dbReference type="ARBA" id="ARBA00023136"/>
    </source>
</evidence>
<keyword evidence="5" id="KW-0472">Membrane</keyword>
<dbReference type="NCBIfam" id="NF041549">
    <property type="entry name" value="PssD"/>
    <property type="match status" value="1"/>
</dbReference>
<proteinExistence type="predicted"/>
<dbReference type="AlphaFoldDB" id="A0A1G9U426"/>
<dbReference type="Pfam" id="PF08660">
    <property type="entry name" value="Alg14"/>
    <property type="match status" value="1"/>
</dbReference>
<protein>
    <submittedName>
        <fullName evidence="6">Oligosaccharide biosynthesis protein Alg14 like</fullName>
    </submittedName>
</protein>
<organism evidence="6 7">
    <name type="scientific">Sediminibacillus halophilus</name>
    <dbReference type="NCBI Taxonomy" id="482461"/>
    <lineage>
        <taxon>Bacteria</taxon>
        <taxon>Bacillati</taxon>
        <taxon>Bacillota</taxon>
        <taxon>Bacilli</taxon>
        <taxon>Bacillales</taxon>
        <taxon>Bacillaceae</taxon>
        <taxon>Sediminibacillus</taxon>
    </lineage>
</organism>
<dbReference type="GO" id="GO:0006488">
    <property type="term" value="P:dolichol-linked oligosaccharide biosynthetic process"/>
    <property type="evidence" value="ECO:0007669"/>
    <property type="project" value="InterPro"/>
</dbReference>
<keyword evidence="3" id="KW-0256">Endoplasmic reticulum</keyword>
<comment type="subcellular location">
    <subcellularLocation>
        <location evidence="1">Endoplasmic reticulum membrane</location>
        <topology evidence="1">Single-pass membrane protein</topology>
    </subcellularLocation>
</comment>
<accession>A0A1G9U426</accession>
<gene>
    <name evidence="6" type="ORF">SAMN05216244_2856</name>
</gene>
<dbReference type="Proteomes" id="UP000182347">
    <property type="component" value="Unassembled WGS sequence"/>
</dbReference>
<evidence type="ECO:0000256" key="3">
    <source>
        <dbReference type="ARBA" id="ARBA00022824"/>
    </source>
</evidence>
<dbReference type="OrthoDB" id="555447at2"/>
<dbReference type="PANTHER" id="PTHR12154">
    <property type="entry name" value="GLYCOSYL TRANSFERASE-RELATED"/>
    <property type="match status" value="1"/>
</dbReference>
<dbReference type="RefSeq" id="WP_074599933.1">
    <property type="nucleotide sequence ID" value="NZ_FNHF01000003.1"/>
</dbReference>